<accession>A0A420NLM1</accession>
<sequence length="127" mass="14512">MGNVRKSVQDKLIISVFFNARGDELEKSTIGMYRSLLLQLLERLPVLQCVFGSLGLTTWNCRDQQWAIESLKGLFELAVRNLEESFVACYIDALEECDEHQIRGMMLFFEQVGEIAVSGKFKFHACV</sequence>
<dbReference type="Proteomes" id="UP000285860">
    <property type="component" value="Unassembled WGS sequence"/>
</dbReference>
<dbReference type="Pfam" id="PF24883">
    <property type="entry name" value="NPHP3_N"/>
    <property type="match status" value="1"/>
</dbReference>
<dbReference type="AlphaFoldDB" id="A0A420NLM1"/>
<dbReference type="InterPro" id="IPR056884">
    <property type="entry name" value="NPHP3-like_N"/>
</dbReference>
<dbReference type="OrthoDB" id="194358at2759"/>
<comment type="caution">
    <text evidence="3">The sequence shown here is derived from an EMBL/GenBank/DDBJ whole genome shotgun (WGS) entry which is preliminary data.</text>
</comment>
<keyword evidence="1" id="KW-0677">Repeat</keyword>
<evidence type="ECO:0000313" key="3">
    <source>
        <dbReference type="EMBL" id="RKK81184.1"/>
    </source>
</evidence>
<evidence type="ECO:0000313" key="4">
    <source>
        <dbReference type="Proteomes" id="UP000285860"/>
    </source>
</evidence>
<name>A0A420NLM1_FUSOX</name>
<dbReference type="EMBL" id="MRCY01000659">
    <property type="protein sequence ID" value="RKK81184.1"/>
    <property type="molecule type" value="Genomic_DNA"/>
</dbReference>
<evidence type="ECO:0000259" key="2">
    <source>
        <dbReference type="Pfam" id="PF24883"/>
    </source>
</evidence>
<evidence type="ECO:0000256" key="1">
    <source>
        <dbReference type="ARBA" id="ARBA00022737"/>
    </source>
</evidence>
<organism evidence="3 4">
    <name type="scientific">Fusarium oxysporum</name>
    <name type="common">Fusarium vascular wilt</name>
    <dbReference type="NCBI Taxonomy" id="5507"/>
    <lineage>
        <taxon>Eukaryota</taxon>
        <taxon>Fungi</taxon>
        <taxon>Dikarya</taxon>
        <taxon>Ascomycota</taxon>
        <taxon>Pezizomycotina</taxon>
        <taxon>Sordariomycetes</taxon>
        <taxon>Hypocreomycetidae</taxon>
        <taxon>Hypocreales</taxon>
        <taxon>Nectriaceae</taxon>
        <taxon>Fusarium</taxon>
        <taxon>Fusarium oxysporum species complex</taxon>
    </lineage>
</organism>
<protein>
    <recommendedName>
        <fullName evidence="2">Nephrocystin 3-like N-terminal domain-containing protein</fullName>
    </recommendedName>
</protein>
<gene>
    <name evidence="3" type="ORF">BFJ68_g17650</name>
</gene>
<reference evidence="3 4" key="1">
    <citation type="journal article" date="2018" name="Sci. Rep.">
        <title>Characterisation of pathogen-specific regions and novel effector candidates in Fusarium oxysporum f. sp. cepae.</title>
        <authorList>
            <person name="Armitage A.D."/>
            <person name="Taylor A."/>
            <person name="Sobczyk M.K."/>
            <person name="Baxter L."/>
            <person name="Greenfield B.P."/>
            <person name="Bates H.J."/>
            <person name="Wilson F."/>
            <person name="Jackson A.C."/>
            <person name="Ott S."/>
            <person name="Harrison R.J."/>
            <person name="Clarkson J.P."/>
        </authorList>
    </citation>
    <scope>NUCLEOTIDE SEQUENCE [LARGE SCALE GENOMIC DNA]</scope>
    <source>
        <strain evidence="3 4">Fo_A28</strain>
    </source>
</reference>
<proteinExistence type="predicted"/>
<feature type="domain" description="Nephrocystin 3-like N-terminal" evidence="2">
    <location>
        <begin position="13"/>
        <end position="122"/>
    </location>
</feature>